<evidence type="ECO:0000259" key="2">
    <source>
        <dbReference type="Pfam" id="PF20241"/>
    </source>
</evidence>
<evidence type="ECO:0000256" key="1">
    <source>
        <dbReference type="SAM" id="MobiDB-lite"/>
    </source>
</evidence>
<dbReference type="EnsemblPlants" id="ORGLA04G0269200.1">
    <property type="protein sequence ID" value="ORGLA04G0269200.1"/>
    <property type="gene ID" value="ORGLA04G0269200"/>
</dbReference>
<keyword evidence="4" id="KW-1185">Reference proteome</keyword>
<dbReference type="AlphaFoldDB" id="I1PR73"/>
<accession>I1PR73</accession>
<evidence type="ECO:0000313" key="4">
    <source>
        <dbReference type="Proteomes" id="UP000007306"/>
    </source>
</evidence>
<dbReference type="Proteomes" id="UP000007306">
    <property type="component" value="Chromosome 4"/>
</dbReference>
<organism evidence="3 4">
    <name type="scientific">Oryza glaberrima</name>
    <name type="common">African rice</name>
    <dbReference type="NCBI Taxonomy" id="4538"/>
    <lineage>
        <taxon>Eukaryota</taxon>
        <taxon>Viridiplantae</taxon>
        <taxon>Streptophyta</taxon>
        <taxon>Embryophyta</taxon>
        <taxon>Tracheophyta</taxon>
        <taxon>Spermatophyta</taxon>
        <taxon>Magnoliopsida</taxon>
        <taxon>Liliopsida</taxon>
        <taxon>Poales</taxon>
        <taxon>Poaceae</taxon>
        <taxon>BOP clade</taxon>
        <taxon>Oryzoideae</taxon>
        <taxon>Oryzeae</taxon>
        <taxon>Oryzinae</taxon>
        <taxon>Oryza</taxon>
    </lineage>
</organism>
<dbReference type="eggNOG" id="ENOG502RRNC">
    <property type="taxonomic scope" value="Eukaryota"/>
</dbReference>
<dbReference type="InterPro" id="IPR001938">
    <property type="entry name" value="Thaumatin"/>
</dbReference>
<feature type="compositionally biased region" description="Acidic residues" evidence="1">
    <location>
        <begin position="26"/>
        <end position="59"/>
    </location>
</feature>
<sequence length="375" mass="42795">EKEYEEEGRSGEGKAPPAKSRRIDGQDDEESMNNNVLEEEEEEDEDEDEEEEEEEEEEESRCAELVFGEVEELDPVQMEEKLRQVKLEMKGKYTEVDEEEQIRNYRTSWDSSLSSRYGPFQRTTSVPAMRYTHGPIARYACCDSTLQIYSIQVVRDSFLELTGPSRAILIVDPVEFDVELKVKGRRESDDQILSFQLFRQNGFFYVKQSVTLVRRFHPVMLGWYSKLKFTYAVLNGAVEATICSVKVVRGSWTKENRGRIVCTTSSICHEDFVLLDSQDAETMPIGSDDVIKLSRRVVTVELSGELTVSVTATHVGKRTRDDDGGIAQNDEAPFTTDKVRFRPKKSGESCDTCKLGFCEVEITVAWSLLNCDNIE</sequence>
<reference evidence="3 4" key="2">
    <citation type="submission" date="2018-04" db="EMBL/GenBank/DDBJ databases">
        <title>OglaRS2 (Oryza glaberrima Reference Sequence Version 2).</title>
        <authorList>
            <person name="Zhang J."/>
            <person name="Kudrna D."/>
            <person name="Lee S."/>
            <person name="Talag J."/>
            <person name="Rajasekar S."/>
            <person name="Wing R.A."/>
        </authorList>
    </citation>
    <scope>NUCLEOTIDE SEQUENCE [LARGE SCALE GENOMIC DNA]</scope>
    <source>
        <strain evidence="3 4">cv. IRGC 96717</strain>
    </source>
</reference>
<dbReference type="PANTHER" id="PTHR33065:SF88">
    <property type="entry name" value="OS11G0104220 PROTEIN"/>
    <property type="match status" value="1"/>
</dbReference>
<dbReference type="PANTHER" id="PTHR33065">
    <property type="entry name" value="OS07G0486400 PROTEIN"/>
    <property type="match status" value="1"/>
</dbReference>
<dbReference type="Gramene" id="ORGLA04G0269200.1">
    <property type="protein sequence ID" value="ORGLA04G0269200.1"/>
    <property type="gene ID" value="ORGLA04G0269200"/>
</dbReference>
<dbReference type="InterPro" id="IPR046533">
    <property type="entry name" value="DUF6598"/>
</dbReference>
<reference evidence="3" key="1">
    <citation type="submission" date="2015-06" db="UniProtKB">
        <authorList>
            <consortium name="EnsemblPlants"/>
        </authorList>
    </citation>
    <scope>IDENTIFICATION</scope>
</reference>
<feature type="compositionally biased region" description="Basic and acidic residues" evidence="1">
    <location>
        <begin position="1"/>
        <end position="12"/>
    </location>
</feature>
<feature type="region of interest" description="Disordered" evidence="1">
    <location>
        <begin position="1"/>
        <end position="65"/>
    </location>
</feature>
<proteinExistence type="predicted"/>
<name>I1PR73_ORYGL</name>
<dbReference type="HOGENOM" id="CLU_030845_0_1_1"/>
<protein>
    <recommendedName>
        <fullName evidence="2">DUF6598 domain-containing protein</fullName>
    </recommendedName>
</protein>
<dbReference type="PIRSF" id="PIRSF002703">
    <property type="entry name" value="Thaumatin"/>
    <property type="match status" value="1"/>
</dbReference>
<feature type="domain" description="DUF6598" evidence="2">
    <location>
        <begin position="155"/>
        <end position="364"/>
    </location>
</feature>
<dbReference type="Pfam" id="PF20241">
    <property type="entry name" value="DUF6598"/>
    <property type="match status" value="1"/>
</dbReference>
<evidence type="ECO:0000313" key="3">
    <source>
        <dbReference type="EnsemblPlants" id="ORGLA04G0269200.1"/>
    </source>
</evidence>